<dbReference type="EMBL" id="FQUE01000001">
    <property type="protein sequence ID" value="SHE58223.1"/>
    <property type="molecule type" value="Genomic_DNA"/>
</dbReference>
<dbReference type="SUPFAM" id="SSF159894">
    <property type="entry name" value="YgaC/TfoX-N like"/>
    <property type="match status" value="1"/>
</dbReference>
<dbReference type="Gene3D" id="3.30.1460.30">
    <property type="entry name" value="YgaC/TfoX-N like chaperone"/>
    <property type="match status" value="1"/>
</dbReference>
<dbReference type="Pfam" id="PF04993">
    <property type="entry name" value="TfoX_N"/>
    <property type="match status" value="1"/>
</dbReference>
<dbReference type="Proteomes" id="UP000183987">
    <property type="component" value="Unassembled WGS sequence"/>
</dbReference>
<dbReference type="RefSeq" id="WP_072855849.1">
    <property type="nucleotide sequence ID" value="NZ_FQUE01000001.1"/>
</dbReference>
<gene>
    <name evidence="2" type="ORF">SAMN05444339_101796</name>
</gene>
<evidence type="ECO:0000259" key="1">
    <source>
        <dbReference type="Pfam" id="PF04993"/>
    </source>
</evidence>
<protein>
    <submittedName>
        <fullName evidence="2">TfoX N-terminal domain-containing protein</fullName>
    </submittedName>
</protein>
<dbReference type="STRING" id="366533.SAMN05444339_101796"/>
<sequence>MAYDEGLAHLWREDLAEVEGIAELHMFGGLCFMARGHMLCGVIRDGGMARVGKDHMAAACAMEGVTPLAFTGRPMGGLVALDAELMADDARRGAVLALALDFVAGLPPK</sequence>
<name>A0A1M4UNR1_LOKAT</name>
<organism evidence="2 3">
    <name type="scientific">Loktanella atrilutea</name>
    <dbReference type="NCBI Taxonomy" id="366533"/>
    <lineage>
        <taxon>Bacteria</taxon>
        <taxon>Pseudomonadati</taxon>
        <taxon>Pseudomonadota</taxon>
        <taxon>Alphaproteobacteria</taxon>
        <taxon>Rhodobacterales</taxon>
        <taxon>Roseobacteraceae</taxon>
        <taxon>Loktanella</taxon>
    </lineage>
</organism>
<evidence type="ECO:0000313" key="3">
    <source>
        <dbReference type="Proteomes" id="UP000183987"/>
    </source>
</evidence>
<dbReference type="InterPro" id="IPR007076">
    <property type="entry name" value="TfoX_N"/>
</dbReference>
<accession>A0A1M4UNR1</accession>
<feature type="domain" description="TfoX N-terminal" evidence="1">
    <location>
        <begin position="14"/>
        <end position="101"/>
    </location>
</feature>
<reference evidence="3" key="1">
    <citation type="submission" date="2016-11" db="EMBL/GenBank/DDBJ databases">
        <authorList>
            <person name="Varghese N."/>
            <person name="Submissions S."/>
        </authorList>
    </citation>
    <scope>NUCLEOTIDE SEQUENCE [LARGE SCALE GENOMIC DNA]</scope>
    <source>
        <strain evidence="3">DSM 29326</strain>
    </source>
</reference>
<proteinExistence type="predicted"/>
<dbReference type="OrthoDB" id="214902at2"/>
<evidence type="ECO:0000313" key="2">
    <source>
        <dbReference type="EMBL" id="SHE58223.1"/>
    </source>
</evidence>
<keyword evidence="3" id="KW-1185">Reference proteome</keyword>
<dbReference type="AlphaFoldDB" id="A0A1M4UNR1"/>